<feature type="repeat" description="TPR" evidence="19">
    <location>
        <begin position="222"/>
        <end position="255"/>
    </location>
</feature>
<accession>A0ABX0IUQ6</accession>
<protein>
    <recommendedName>
        <fullName evidence="5">Oxygen sensor histidine kinase NreB</fullName>
        <ecNumber evidence="4">2.7.13.3</ecNumber>
    </recommendedName>
    <alternativeName>
        <fullName evidence="18">Nitrogen regulation protein B</fullName>
    </alternativeName>
</protein>
<dbReference type="InterPro" id="IPR011712">
    <property type="entry name" value="Sig_transdc_His_kin_sub3_dim/P"/>
</dbReference>
<evidence type="ECO:0000256" key="13">
    <source>
        <dbReference type="ARBA" id="ARBA00022840"/>
    </source>
</evidence>
<keyword evidence="19" id="KW-0802">TPR repeat</keyword>
<dbReference type="SUPFAM" id="SSF55874">
    <property type="entry name" value="ATPase domain of HSP90 chaperone/DNA topoisomerase II/histidine kinase"/>
    <property type="match status" value="1"/>
</dbReference>
<keyword evidence="6" id="KW-0004">4Fe-4S</keyword>
<evidence type="ECO:0000256" key="2">
    <source>
        <dbReference type="ARBA" id="ARBA00001966"/>
    </source>
</evidence>
<keyword evidence="11" id="KW-0547">Nucleotide-binding</keyword>
<evidence type="ECO:0000256" key="4">
    <source>
        <dbReference type="ARBA" id="ARBA00012438"/>
    </source>
</evidence>
<sequence>MNSLKKKLLFIAAIFIVAFSFGQNSYLEALKRSINHVAIDSSKNIINHIKSTQLSYNEKANFEYLKANYFKLINEDDLAYKNYLAAKKRYIILDSISKVAQINIEMVSLLLAIENNKIDYNIYIKEFLDYAKTVHDPKILSEGYMQLGKSFYNSNPKLSIDYFFKALKENENQNEEVYSARIMQNIGATYASDQLMKLDSALFFYDKAMKIYEKNSLNEYISYIYINRGVVYKKQQKQEKAISSFLKADSISVKEFKNKNKEIIYGFLANTYKENGNYKKAIEYLEKQKVYQDILDEKEQNKAIIDIDIKYKTVEKEKENKNLKAINFKNKITISISLLLLFLSVLIGFLSFKNLKNKKKIIEQQKTIEVNHLVNQLKENQLNEIDKMLAIQDKERQKIADELHDNLGSLLTILKINFETLNEQENNELLYDKTNQIIDEAYNEVRNIAHLKNSGVIGKEGLLLAVKKMAEKMSVPNKIIFNVIPSGLNNRIENTVEVLLFRIIQELATNCIKHANASEVNIYLNQYDNEINVMVEDNGKGFESNKIDKNDGIGLKNIERKVEQLLGTFTVDTKKGRGTTIIIDLPL</sequence>
<reference evidence="22 23" key="2">
    <citation type="submission" date="2020-02" db="EMBL/GenBank/DDBJ databases">
        <title>Flavobacterium profundi sp. nov., isolated from a deep-sea seamount.</title>
        <authorList>
            <person name="Zhang D.-C."/>
        </authorList>
    </citation>
    <scope>NUCLEOTIDE SEQUENCE [LARGE SCALE GENOMIC DNA]</scope>
    <source>
        <strain evidence="22 23">EC11</strain>
    </source>
</reference>
<dbReference type="EMBL" id="VEVQ02000009">
    <property type="protein sequence ID" value="NHN26875.1"/>
    <property type="molecule type" value="Genomic_DNA"/>
</dbReference>
<evidence type="ECO:0000256" key="6">
    <source>
        <dbReference type="ARBA" id="ARBA00022485"/>
    </source>
</evidence>
<keyword evidence="15" id="KW-0902">Two-component regulatory system</keyword>
<dbReference type="SUPFAM" id="SSF48452">
    <property type="entry name" value="TPR-like"/>
    <property type="match status" value="1"/>
</dbReference>
<dbReference type="InterPro" id="IPR019734">
    <property type="entry name" value="TPR_rpt"/>
</dbReference>
<reference evidence="23" key="1">
    <citation type="submission" date="2019-05" db="EMBL/GenBank/DDBJ databases">
        <title>Flavobacterium profundi sp. nov., isolated from a deep-sea seamount.</title>
        <authorList>
            <person name="Zhang D.-C."/>
        </authorList>
    </citation>
    <scope>NUCLEOTIDE SEQUENCE [LARGE SCALE GENOMIC DNA]</scope>
    <source>
        <strain evidence="23">EC11</strain>
    </source>
</reference>
<keyword evidence="7" id="KW-0963">Cytoplasm</keyword>
<dbReference type="CDD" id="cd16917">
    <property type="entry name" value="HATPase_UhpB-NarQ-NarX-like"/>
    <property type="match status" value="1"/>
</dbReference>
<evidence type="ECO:0000259" key="21">
    <source>
        <dbReference type="PROSITE" id="PS50109"/>
    </source>
</evidence>
<dbReference type="PROSITE" id="PS50109">
    <property type="entry name" value="HIS_KIN"/>
    <property type="match status" value="1"/>
</dbReference>
<name>A0ABX0IUQ6_9FLAO</name>
<keyword evidence="14" id="KW-0408">Iron</keyword>
<keyword evidence="16" id="KW-0411">Iron-sulfur</keyword>
<comment type="subcellular location">
    <subcellularLocation>
        <location evidence="3">Cytoplasm</location>
    </subcellularLocation>
</comment>
<evidence type="ECO:0000256" key="12">
    <source>
        <dbReference type="ARBA" id="ARBA00022777"/>
    </source>
</evidence>
<dbReference type="InterPro" id="IPR005467">
    <property type="entry name" value="His_kinase_dom"/>
</dbReference>
<evidence type="ECO:0000313" key="23">
    <source>
        <dbReference type="Proteomes" id="UP000817854"/>
    </source>
</evidence>
<dbReference type="InterPro" id="IPR050482">
    <property type="entry name" value="Sensor_HK_TwoCompSys"/>
</dbReference>
<organism evidence="22 23">
    <name type="scientific">Flavobacterium jejuense</name>
    <dbReference type="NCBI Taxonomy" id="1544455"/>
    <lineage>
        <taxon>Bacteria</taxon>
        <taxon>Pseudomonadati</taxon>
        <taxon>Bacteroidota</taxon>
        <taxon>Flavobacteriia</taxon>
        <taxon>Flavobacteriales</taxon>
        <taxon>Flavobacteriaceae</taxon>
        <taxon>Flavobacterium</taxon>
    </lineage>
</organism>
<dbReference type="InterPro" id="IPR004358">
    <property type="entry name" value="Sig_transdc_His_kin-like_C"/>
</dbReference>
<keyword evidence="20" id="KW-0472">Membrane</keyword>
<keyword evidence="8" id="KW-0597">Phosphoprotein</keyword>
<dbReference type="Gene3D" id="1.20.5.1930">
    <property type="match status" value="1"/>
</dbReference>
<evidence type="ECO:0000256" key="3">
    <source>
        <dbReference type="ARBA" id="ARBA00004496"/>
    </source>
</evidence>
<comment type="function">
    <text evidence="17">Member of the two-component regulatory system NreB/NreC involved in the control of dissimilatory nitrate/nitrite reduction in response to oxygen. NreB functions as a direct oxygen sensor histidine kinase which is autophosphorylated, in the absence of oxygen, probably at the conserved histidine residue, and transfers its phosphate group probably to a conserved aspartate residue of NreC. NreB/NreC activates the expression of the nitrate (narGHJI) and nitrite (nir) reductase operons, as well as the putative nitrate transporter gene narT.</text>
</comment>
<evidence type="ECO:0000313" key="22">
    <source>
        <dbReference type="EMBL" id="NHN26875.1"/>
    </source>
</evidence>
<proteinExistence type="predicted"/>
<evidence type="ECO:0000256" key="14">
    <source>
        <dbReference type="ARBA" id="ARBA00023004"/>
    </source>
</evidence>
<dbReference type="SMART" id="SM00387">
    <property type="entry name" value="HATPase_c"/>
    <property type="match status" value="1"/>
</dbReference>
<comment type="caution">
    <text evidence="22">The sequence shown here is derived from an EMBL/GenBank/DDBJ whole genome shotgun (WGS) entry which is preliminary data.</text>
</comment>
<dbReference type="EC" id="2.7.13.3" evidence="4"/>
<evidence type="ECO:0000256" key="19">
    <source>
        <dbReference type="PROSITE-ProRule" id="PRU00339"/>
    </source>
</evidence>
<feature type="domain" description="Histidine kinase" evidence="21">
    <location>
        <begin position="500"/>
        <end position="587"/>
    </location>
</feature>
<dbReference type="Pfam" id="PF13181">
    <property type="entry name" value="TPR_8"/>
    <property type="match status" value="2"/>
</dbReference>
<evidence type="ECO:0000256" key="1">
    <source>
        <dbReference type="ARBA" id="ARBA00000085"/>
    </source>
</evidence>
<keyword evidence="23" id="KW-1185">Reference proteome</keyword>
<gene>
    <name evidence="22" type="ORF">FIA58_014415</name>
</gene>
<dbReference type="InterPro" id="IPR003594">
    <property type="entry name" value="HATPase_dom"/>
</dbReference>
<evidence type="ECO:0000256" key="20">
    <source>
        <dbReference type="SAM" id="Phobius"/>
    </source>
</evidence>
<evidence type="ECO:0000256" key="17">
    <source>
        <dbReference type="ARBA" id="ARBA00024827"/>
    </source>
</evidence>
<evidence type="ECO:0000256" key="16">
    <source>
        <dbReference type="ARBA" id="ARBA00023014"/>
    </source>
</evidence>
<evidence type="ECO:0000256" key="15">
    <source>
        <dbReference type="ARBA" id="ARBA00023012"/>
    </source>
</evidence>
<dbReference type="RefSeq" id="WP_140963188.1">
    <property type="nucleotide sequence ID" value="NZ_VEVQ02000009.1"/>
</dbReference>
<keyword evidence="10" id="KW-0479">Metal-binding</keyword>
<evidence type="ECO:0000256" key="8">
    <source>
        <dbReference type="ARBA" id="ARBA00022553"/>
    </source>
</evidence>
<keyword evidence="20" id="KW-1133">Transmembrane helix</keyword>
<evidence type="ECO:0000256" key="9">
    <source>
        <dbReference type="ARBA" id="ARBA00022679"/>
    </source>
</evidence>
<dbReference type="Gene3D" id="1.25.40.10">
    <property type="entry name" value="Tetratricopeptide repeat domain"/>
    <property type="match status" value="2"/>
</dbReference>
<dbReference type="Gene3D" id="3.30.565.10">
    <property type="entry name" value="Histidine kinase-like ATPase, C-terminal domain"/>
    <property type="match status" value="1"/>
</dbReference>
<dbReference type="Pfam" id="PF07730">
    <property type="entry name" value="HisKA_3"/>
    <property type="match status" value="1"/>
</dbReference>
<dbReference type="SMART" id="SM00028">
    <property type="entry name" value="TPR"/>
    <property type="match status" value="4"/>
</dbReference>
<dbReference type="InterPro" id="IPR011990">
    <property type="entry name" value="TPR-like_helical_dom_sf"/>
</dbReference>
<feature type="transmembrane region" description="Helical" evidence="20">
    <location>
        <begin position="332"/>
        <end position="352"/>
    </location>
</feature>
<keyword evidence="9" id="KW-0808">Transferase</keyword>
<dbReference type="PANTHER" id="PTHR24421:SF10">
    <property type="entry name" value="NITRATE_NITRITE SENSOR PROTEIN NARQ"/>
    <property type="match status" value="1"/>
</dbReference>
<evidence type="ECO:0000256" key="11">
    <source>
        <dbReference type="ARBA" id="ARBA00022741"/>
    </source>
</evidence>
<evidence type="ECO:0000256" key="5">
    <source>
        <dbReference type="ARBA" id="ARBA00017322"/>
    </source>
</evidence>
<comment type="catalytic activity">
    <reaction evidence="1">
        <text>ATP + protein L-histidine = ADP + protein N-phospho-L-histidine.</text>
        <dbReference type="EC" id="2.7.13.3"/>
    </reaction>
</comment>
<dbReference type="PANTHER" id="PTHR24421">
    <property type="entry name" value="NITRATE/NITRITE SENSOR PROTEIN NARX-RELATED"/>
    <property type="match status" value="1"/>
</dbReference>
<evidence type="ECO:0000256" key="18">
    <source>
        <dbReference type="ARBA" id="ARBA00030800"/>
    </source>
</evidence>
<dbReference type="Proteomes" id="UP000817854">
    <property type="component" value="Unassembled WGS sequence"/>
</dbReference>
<dbReference type="InterPro" id="IPR036890">
    <property type="entry name" value="HATPase_C_sf"/>
</dbReference>
<keyword evidence="20" id="KW-0812">Transmembrane</keyword>
<dbReference type="PRINTS" id="PR00344">
    <property type="entry name" value="BCTRLSENSOR"/>
</dbReference>
<evidence type="ECO:0000256" key="7">
    <source>
        <dbReference type="ARBA" id="ARBA00022490"/>
    </source>
</evidence>
<keyword evidence="13" id="KW-0067">ATP-binding</keyword>
<dbReference type="Pfam" id="PF02518">
    <property type="entry name" value="HATPase_c"/>
    <property type="match status" value="1"/>
</dbReference>
<evidence type="ECO:0000256" key="10">
    <source>
        <dbReference type="ARBA" id="ARBA00022723"/>
    </source>
</evidence>
<dbReference type="PROSITE" id="PS50005">
    <property type="entry name" value="TPR"/>
    <property type="match status" value="1"/>
</dbReference>
<keyword evidence="12" id="KW-0418">Kinase</keyword>
<comment type="cofactor">
    <cofactor evidence="2">
        <name>[4Fe-4S] cluster</name>
        <dbReference type="ChEBI" id="CHEBI:49883"/>
    </cofactor>
</comment>